<evidence type="ECO:0000313" key="2">
    <source>
        <dbReference type="EMBL" id="GGJ74260.1"/>
    </source>
</evidence>
<reference evidence="3" key="1">
    <citation type="journal article" date="2019" name="Int. J. Syst. Evol. Microbiol.">
        <title>The Global Catalogue of Microorganisms (GCM) 10K type strain sequencing project: providing services to taxonomists for standard genome sequencing and annotation.</title>
        <authorList>
            <consortium name="The Broad Institute Genomics Platform"/>
            <consortium name="The Broad Institute Genome Sequencing Center for Infectious Disease"/>
            <person name="Wu L."/>
            <person name="Ma J."/>
        </authorList>
    </citation>
    <scope>NUCLEOTIDE SEQUENCE [LARGE SCALE GENOMIC DNA]</scope>
    <source>
        <strain evidence="3">CGMCC 1.3685</strain>
    </source>
</reference>
<gene>
    <name evidence="2" type="ORF">GCM10007173_36520</name>
</gene>
<proteinExistence type="predicted"/>
<accession>A0ABQ2DUY1</accession>
<keyword evidence="1" id="KW-1133">Transmembrane helix</keyword>
<keyword evidence="3" id="KW-1185">Reference proteome</keyword>
<dbReference type="EMBL" id="BMKX01000015">
    <property type="protein sequence ID" value="GGJ74260.1"/>
    <property type="molecule type" value="Genomic_DNA"/>
</dbReference>
<organism evidence="2 3">
    <name type="scientific">Glutamicibacter ardleyensis</name>
    <dbReference type="NCBI Taxonomy" id="225894"/>
    <lineage>
        <taxon>Bacteria</taxon>
        <taxon>Bacillati</taxon>
        <taxon>Actinomycetota</taxon>
        <taxon>Actinomycetes</taxon>
        <taxon>Micrococcales</taxon>
        <taxon>Micrococcaceae</taxon>
        <taxon>Glutamicibacter</taxon>
    </lineage>
</organism>
<evidence type="ECO:0000256" key="1">
    <source>
        <dbReference type="SAM" id="Phobius"/>
    </source>
</evidence>
<dbReference type="Proteomes" id="UP000606115">
    <property type="component" value="Unassembled WGS sequence"/>
</dbReference>
<protein>
    <submittedName>
        <fullName evidence="2">Uncharacterized protein</fullName>
    </submittedName>
</protein>
<sequence>MGKYEAQGSGLSDPATRKKLYTAIIVLAALVLTTLVTMGIINLDQINGFVSLLVVVVGIVGSLVGLIAGALARANVDPPK</sequence>
<dbReference type="GeneID" id="303305976"/>
<keyword evidence="1" id="KW-0472">Membrane</keyword>
<evidence type="ECO:0000313" key="3">
    <source>
        <dbReference type="Proteomes" id="UP000606115"/>
    </source>
</evidence>
<keyword evidence="1" id="KW-0812">Transmembrane</keyword>
<feature type="transmembrane region" description="Helical" evidence="1">
    <location>
        <begin position="49"/>
        <end position="72"/>
    </location>
</feature>
<feature type="transmembrane region" description="Helical" evidence="1">
    <location>
        <begin position="20"/>
        <end position="43"/>
    </location>
</feature>
<dbReference type="RefSeq" id="WP_188687449.1">
    <property type="nucleotide sequence ID" value="NZ_BMKX01000015.1"/>
</dbReference>
<name>A0ABQ2DUY1_9MICC</name>
<comment type="caution">
    <text evidence="2">The sequence shown here is derived from an EMBL/GenBank/DDBJ whole genome shotgun (WGS) entry which is preliminary data.</text>
</comment>